<feature type="domain" description="Mediator complex subunit Med1" evidence="9">
    <location>
        <begin position="165"/>
        <end position="547"/>
    </location>
</feature>
<evidence type="ECO:0000256" key="7">
    <source>
        <dbReference type="RuleBase" id="RU364059"/>
    </source>
</evidence>
<comment type="caution">
    <text evidence="10">The sequence shown here is derived from an EMBL/GenBank/DDBJ whole genome shotgun (WGS) entry which is preliminary data.</text>
</comment>
<accession>A0A9N9D5P0</accession>
<evidence type="ECO:0000256" key="6">
    <source>
        <dbReference type="ARBA" id="ARBA00023242"/>
    </source>
</evidence>
<evidence type="ECO:0000256" key="5">
    <source>
        <dbReference type="ARBA" id="ARBA00023163"/>
    </source>
</evidence>
<dbReference type="EMBL" id="CAJVPJ010002549">
    <property type="protein sequence ID" value="CAG8624152.1"/>
    <property type="molecule type" value="Genomic_DNA"/>
</dbReference>
<proteinExistence type="inferred from homology"/>
<dbReference type="Proteomes" id="UP000789572">
    <property type="component" value="Unassembled WGS sequence"/>
</dbReference>
<keyword evidence="11" id="KW-1185">Reference proteome</keyword>
<protein>
    <recommendedName>
        <fullName evidence="7">Mediator of RNA polymerase II transcription subunit 1</fullName>
    </recommendedName>
    <alternativeName>
        <fullName evidence="7">Mediator complex subunit 1</fullName>
    </alternativeName>
</protein>
<comment type="function">
    <text evidence="7">Component of the Mediator complex, a coactivator involved in the regulated transcription of nearly all RNA polymerase II-dependent genes. Mediator functions as a bridge to convey information from gene-specific regulatory proteins to the basal RNA polymerase II transcription machinery. Mediator is recruited to promoters by direct interactions with regulatory proteins and serves as a scaffold for the assembly of a functional preinitiation complex with RNA polymerase II and the general transcription factors.</text>
</comment>
<gene>
    <name evidence="10" type="ORF">POCULU_LOCUS8569</name>
</gene>
<organism evidence="10 11">
    <name type="scientific">Paraglomus occultum</name>
    <dbReference type="NCBI Taxonomy" id="144539"/>
    <lineage>
        <taxon>Eukaryota</taxon>
        <taxon>Fungi</taxon>
        <taxon>Fungi incertae sedis</taxon>
        <taxon>Mucoromycota</taxon>
        <taxon>Glomeromycotina</taxon>
        <taxon>Glomeromycetes</taxon>
        <taxon>Paraglomerales</taxon>
        <taxon>Paraglomeraceae</taxon>
        <taxon>Paraglomus</taxon>
    </lineage>
</organism>
<dbReference type="InterPro" id="IPR051999">
    <property type="entry name" value="Mediator_complex_subunit_1"/>
</dbReference>
<dbReference type="InterPro" id="IPR019680">
    <property type="entry name" value="Mediator_Med1"/>
</dbReference>
<evidence type="ECO:0000256" key="4">
    <source>
        <dbReference type="ARBA" id="ARBA00023159"/>
    </source>
</evidence>
<name>A0A9N9D5P0_9GLOM</name>
<evidence type="ECO:0000256" key="1">
    <source>
        <dbReference type="ARBA" id="ARBA00004123"/>
    </source>
</evidence>
<evidence type="ECO:0000259" key="9">
    <source>
        <dbReference type="Pfam" id="PF10744"/>
    </source>
</evidence>
<keyword evidence="3 7" id="KW-0805">Transcription regulation</keyword>
<dbReference type="PANTHER" id="PTHR12881:SF10">
    <property type="entry name" value="MEDIATOR OF RNA POLYMERASE II TRANSCRIPTION SUBUNIT 1"/>
    <property type="match status" value="1"/>
</dbReference>
<keyword evidence="4 7" id="KW-0010">Activator</keyword>
<comment type="subcellular location">
    <subcellularLocation>
        <location evidence="1 7">Nucleus</location>
    </subcellularLocation>
</comment>
<evidence type="ECO:0000256" key="8">
    <source>
        <dbReference type="SAM" id="MobiDB-lite"/>
    </source>
</evidence>
<evidence type="ECO:0000256" key="3">
    <source>
        <dbReference type="ARBA" id="ARBA00023015"/>
    </source>
</evidence>
<keyword evidence="5 7" id="KW-0804">Transcription</keyword>
<dbReference type="PANTHER" id="PTHR12881">
    <property type="entry name" value="MEDIATOR OF RNA POLYMERASE II TRANSCRIPTION SUBUNIT 1"/>
    <property type="match status" value="1"/>
</dbReference>
<feature type="region of interest" description="Disordered" evidence="8">
    <location>
        <begin position="1"/>
        <end position="24"/>
    </location>
</feature>
<keyword evidence="6 7" id="KW-0539">Nucleus</keyword>
<evidence type="ECO:0000313" key="11">
    <source>
        <dbReference type="Proteomes" id="UP000789572"/>
    </source>
</evidence>
<dbReference type="AlphaFoldDB" id="A0A9N9D5P0"/>
<evidence type="ECO:0000313" key="10">
    <source>
        <dbReference type="EMBL" id="CAG8624152.1"/>
    </source>
</evidence>
<feature type="non-terminal residue" evidence="10">
    <location>
        <position position="681"/>
    </location>
</feature>
<dbReference type="Pfam" id="PF10744">
    <property type="entry name" value="Med1"/>
    <property type="match status" value="1"/>
</dbReference>
<comment type="similarity">
    <text evidence="2 7">Belongs to the Mediator complex subunit 1 family.</text>
</comment>
<evidence type="ECO:0000256" key="2">
    <source>
        <dbReference type="ARBA" id="ARBA00006210"/>
    </source>
</evidence>
<dbReference type="GO" id="GO:0016592">
    <property type="term" value="C:mediator complex"/>
    <property type="evidence" value="ECO:0007669"/>
    <property type="project" value="InterPro"/>
</dbReference>
<dbReference type="GO" id="GO:0003712">
    <property type="term" value="F:transcription coregulator activity"/>
    <property type="evidence" value="ECO:0007669"/>
    <property type="project" value="InterPro"/>
</dbReference>
<dbReference type="GO" id="GO:0045944">
    <property type="term" value="P:positive regulation of transcription by RNA polymerase II"/>
    <property type="evidence" value="ECO:0007669"/>
    <property type="project" value="UniProtKB-ARBA"/>
</dbReference>
<reference evidence="10" key="1">
    <citation type="submission" date="2021-06" db="EMBL/GenBank/DDBJ databases">
        <authorList>
            <person name="Kallberg Y."/>
            <person name="Tangrot J."/>
            <person name="Rosling A."/>
        </authorList>
    </citation>
    <scope>NUCLEOTIDE SEQUENCE</scope>
    <source>
        <strain evidence="10">IA702</strain>
    </source>
</reference>
<sequence length="681" mass="75675">TKIWFNSNTTMAEPTTAGGSASDPNATRTVHAYISDLQDLIKTAQEDWGLTAETQFSSDQALAKSTKVTDSANAIHPLGPVNVGRLASEFKQKIDAVRNILKTFQETTLNQASLESNLDSSLRKLLQNESKNLRAVSEVQESIKACKALALNATQYGVACPDMILKQIERVADDLGLKYTSDEETPSTSTLAGHLIVIDIDFDPKTYAITHVRFTRASDKGEENQVNSLLTSQLRSKDLKSFKTNLSALAKMDALYKIHSVDFYSAVKCIANDIRSIYEKEHAACMGNTPRILLDGHGIALSNVDRVGPSIAYWTTKYNILDIDWAPFAEANLKGVDHDILRSFHRLWVNIEESQSVNKFLPSDSSHYLLEDDANEDALKEQYDITTSDITFSILPTPLKFIHPKASSLPSARVHFVAVLEPPVYVSDSVARALGNLAAITSRGFIVTSAYEKRDNRGLALEHLLIQDAVPEPTLTALNKALSPETRWEMLLEDSTYVQVYSFENLFLTSAKKIQRIPFTHPDQLYGFTKLLRQQLVFNTLFQSCFNANSYRSTLSTMHSCFEASLAEALYSVPARVHVKVETQEPPNRIFVTLPNISNGSFITLQIQIAPEDAQPYVMCHADDVQLDHARLTRILQACQNIPMLVRCILNALTGTIPMVTESEAPIDVIMADPVELNFVL</sequence>
<dbReference type="OrthoDB" id="2281547at2759"/>